<keyword evidence="8" id="KW-1185">Reference proteome</keyword>
<dbReference type="InterPro" id="IPR020084">
    <property type="entry name" value="NUDIX_hydrolase_CS"/>
</dbReference>
<comment type="caution">
    <text evidence="7">The sequence shown here is derived from an EMBL/GenBank/DDBJ whole genome shotgun (WGS) entry which is preliminary data.</text>
</comment>
<dbReference type="SUPFAM" id="SSF55811">
    <property type="entry name" value="Nudix"/>
    <property type="match status" value="1"/>
</dbReference>
<dbReference type="Gene3D" id="3.90.79.10">
    <property type="entry name" value="Nucleoside Triphosphate Pyrophosphohydrolase"/>
    <property type="match status" value="1"/>
</dbReference>
<dbReference type="PROSITE" id="PS51462">
    <property type="entry name" value="NUDIX"/>
    <property type="match status" value="1"/>
</dbReference>
<evidence type="ECO:0000313" key="7">
    <source>
        <dbReference type="EMBL" id="MBW8682902.1"/>
    </source>
</evidence>
<evidence type="ECO:0000256" key="1">
    <source>
        <dbReference type="ARBA" id="ARBA00001946"/>
    </source>
</evidence>
<evidence type="ECO:0000256" key="3">
    <source>
        <dbReference type="ARBA" id="ARBA00022723"/>
    </source>
</evidence>
<dbReference type="PANTHER" id="PTHR43758:SF8">
    <property type="entry name" value="8-OXO-DGTP DIPHOSPHATASE YTKD-RELATED"/>
    <property type="match status" value="1"/>
</dbReference>
<dbReference type="EMBL" id="JAICCF010000001">
    <property type="protein sequence ID" value="MBW8682902.1"/>
    <property type="molecule type" value="Genomic_DNA"/>
</dbReference>
<keyword evidence="3" id="KW-0479">Metal-binding</keyword>
<dbReference type="InterPro" id="IPR015797">
    <property type="entry name" value="NUDIX_hydrolase-like_dom_sf"/>
</dbReference>
<dbReference type="Proteomes" id="UP000812961">
    <property type="component" value="Unassembled WGS sequence"/>
</dbReference>
<dbReference type="Pfam" id="PF00293">
    <property type="entry name" value="NUDIX"/>
    <property type="match status" value="1"/>
</dbReference>
<keyword evidence="5" id="KW-0460">Magnesium</keyword>
<comment type="similarity">
    <text evidence="2">Belongs to the Nudix hydrolase family.</text>
</comment>
<dbReference type="PANTHER" id="PTHR43758">
    <property type="entry name" value="7,8-DIHYDRO-8-OXOGUANINE TRIPHOSPHATASE"/>
    <property type="match status" value="1"/>
</dbReference>
<evidence type="ECO:0000259" key="6">
    <source>
        <dbReference type="PROSITE" id="PS51462"/>
    </source>
</evidence>
<dbReference type="CDD" id="cd04690">
    <property type="entry name" value="NUDIX_Hydrolase"/>
    <property type="match status" value="1"/>
</dbReference>
<comment type="cofactor">
    <cofactor evidence="1">
        <name>Mg(2+)</name>
        <dbReference type="ChEBI" id="CHEBI:18420"/>
    </cofactor>
</comment>
<evidence type="ECO:0000256" key="5">
    <source>
        <dbReference type="ARBA" id="ARBA00022842"/>
    </source>
</evidence>
<evidence type="ECO:0000256" key="4">
    <source>
        <dbReference type="ARBA" id="ARBA00022801"/>
    </source>
</evidence>
<evidence type="ECO:0000256" key="2">
    <source>
        <dbReference type="ARBA" id="ARBA00005582"/>
    </source>
</evidence>
<gene>
    <name evidence="7" type="ORF">K1Y79_01030</name>
</gene>
<evidence type="ECO:0000313" key="8">
    <source>
        <dbReference type="Proteomes" id="UP000812961"/>
    </source>
</evidence>
<organism evidence="7 8">
    <name type="scientific">Chitinophaga rhizophila</name>
    <dbReference type="NCBI Taxonomy" id="2866212"/>
    <lineage>
        <taxon>Bacteria</taxon>
        <taxon>Pseudomonadati</taxon>
        <taxon>Bacteroidota</taxon>
        <taxon>Chitinophagia</taxon>
        <taxon>Chitinophagales</taxon>
        <taxon>Chitinophagaceae</taxon>
        <taxon>Chitinophaga</taxon>
    </lineage>
</organism>
<dbReference type="InterPro" id="IPR000086">
    <property type="entry name" value="NUDIX_hydrolase_dom"/>
</dbReference>
<name>A0ABS7G5G5_9BACT</name>
<dbReference type="PROSITE" id="PS00893">
    <property type="entry name" value="NUDIX_BOX"/>
    <property type="match status" value="1"/>
</dbReference>
<dbReference type="RefSeq" id="WP_220248137.1">
    <property type="nucleotide sequence ID" value="NZ_JAICCF010000001.1"/>
</dbReference>
<sequence>MTALKTVGLLIVRDKKLLLAYSRNKQCFYLPGGKVDEGETEKEALCREIAEELNVEVTADELEYYTHISAPAFGEQQGVIMEQDCYWLHRDVTPRPAAEIGAIHFFSSDDYSRQEAQAPGVIAILNQLKADGFVD</sequence>
<accession>A0ABS7G5G5</accession>
<reference evidence="7 8" key="1">
    <citation type="submission" date="2021-08" db="EMBL/GenBank/DDBJ databases">
        <title>The genome sequence of Chitinophaga sp. B61.</title>
        <authorList>
            <person name="Zhang X."/>
        </authorList>
    </citation>
    <scope>NUCLEOTIDE SEQUENCE [LARGE SCALE GENOMIC DNA]</scope>
    <source>
        <strain evidence="7 8">B61</strain>
    </source>
</reference>
<feature type="domain" description="Nudix hydrolase" evidence="6">
    <location>
        <begin position="2"/>
        <end position="128"/>
    </location>
</feature>
<proteinExistence type="inferred from homology"/>
<protein>
    <submittedName>
        <fullName evidence="7">NUDIX domain-containing protein</fullName>
    </submittedName>
</protein>
<keyword evidence="4" id="KW-0378">Hydrolase</keyword>